<evidence type="ECO:0000313" key="2">
    <source>
        <dbReference type="EMBL" id="GGF20350.1"/>
    </source>
</evidence>
<comment type="caution">
    <text evidence="2">The sequence shown here is derived from an EMBL/GenBank/DDBJ whole genome shotgun (WGS) entry which is preliminary data.</text>
</comment>
<protein>
    <submittedName>
        <fullName evidence="2">Type VI secretion system-associated lipoprotein</fullName>
    </submittedName>
</protein>
<dbReference type="PANTHER" id="PTHR37625:SF4">
    <property type="entry name" value="OUTER MEMBRANE LIPOPROTEIN"/>
    <property type="match status" value="1"/>
</dbReference>
<dbReference type="InterPro" id="IPR038706">
    <property type="entry name" value="Type_VI_SciN-like_sf"/>
</dbReference>
<feature type="signal peptide" evidence="1">
    <location>
        <begin position="1"/>
        <end position="23"/>
    </location>
</feature>
<sequence length="156" mass="16923">MARFPSSGIALSTLLLLSLGACASKPPTTLSINVAAADTVNPDIYGRPSPVVTRIYELSGTDRFSKGDIFQLLDHDKDVLGGDMLDRSELILQPGESRTIKMPVKDGAKYLGVVAGYRDVDHADWRSVTQMPMTDDVSTLVTVGRLSAKIEETERK</sequence>
<proteinExistence type="predicted"/>
<organism evidence="2 3">
    <name type="scientific">Aliidongia dinghuensis</name>
    <dbReference type="NCBI Taxonomy" id="1867774"/>
    <lineage>
        <taxon>Bacteria</taxon>
        <taxon>Pseudomonadati</taxon>
        <taxon>Pseudomonadota</taxon>
        <taxon>Alphaproteobacteria</taxon>
        <taxon>Rhodospirillales</taxon>
        <taxon>Dongiaceae</taxon>
        <taxon>Aliidongia</taxon>
    </lineage>
</organism>
<name>A0A8J2YTV0_9PROT</name>
<gene>
    <name evidence="2" type="ORF">GCM10011611_27930</name>
</gene>
<dbReference type="Pfam" id="PF12790">
    <property type="entry name" value="T6SS-SciN"/>
    <property type="match status" value="1"/>
</dbReference>
<accession>A0A8J2YTV0</accession>
<dbReference type="NCBIfam" id="TIGR03352">
    <property type="entry name" value="VI_chp_3"/>
    <property type="match status" value="1"/>
</dbReference>
<dbReference type="AlphaFoldDB" id="A0A8J2YTV0"/>
<dbReference type="InterPro" id="IPR017734">
    <property type="entry name" value="T6SS_SciN"/>
</dbReference>
<dbReference type="EMBL" id="BMJQ01000006">
    <property type="protein sequence ID" value="GGF20350.1"/>
    <property type="molecule type" value="Genomic_DNA"/>
</dbReference>
<dbReference type="RefSeq" id="WP_189046674.1">
    <property type="nucleotide sequence ID" value="NZ_BMJQ01000006.1"/>
</dbReference>
<keyword evidence="2" id="KW-0449">Lipoprotein</keyword>
<dbReference type="Proteomes" id="UP000646365">
    <property type="component" value="Unassembled WGS sequence"/>
</dbReference>
<evidence type="ECO:0000256" key="1">
    <source>
        <dbReference type="SAM" id="SignalP"/>
    </source>
</evidence>
<dbReference type="PANTHER" id="PTHR37625">
    <property type="entry name" value="OUTER MEMBRANE LIPOPROTEIN-RELATED"/>
    <property type="match status" value="1"/>
</dbReference>
<evidence type="ECO:0000313" key="3">
    <source>
        <dbReference type="Proteomes" id="UP000646365"/>
    </source>
</evidence>
<keyword evidence="3" id="KW-1185">Reference proteome</keyword>
<feature type="chain" id="PRO_5035234587" evidence="1">
    <location>
        <begin position="24"/>
        <end position="156"/>
    </location>
</feature>
<reference evidence="2" key="2">
    <citation type="submission" date="2020-09" db="EMBL/GenBank/DDBJ databases">
        <authorList>
            <person name="Sun Q."/>
            <person name="Zhou Y."/>
        </authorList>
    </citation>
    <scope>NUCLEOTIDE SEQUENCE</scope>
    <source>
        <strain evidence="2">CGMCC 1.15725</strain>
    </source>
</reference>
<keyword evidence="1" id="KW-0732">Signal</keyword>
<reference evidence="2" key="1">
    <citation type="journal article" date="2014" name="Int. J. Syst. Evol. Microbiol.">
        <title>Complete genome sequence of Corynebacterium casei LMG S-19264T (=DSM 44701T), isolated from a smear-ripened cheese.</title>
        <authorList>
            <consortium name="US DOE Joint Genome Institute (JGI-PGF)"/>
            <person name="Walter F."/>
            <person name="Albersmeier A."/>
            <person name="Kalinowski J."/>
            <person name="Ruckert C."/>
        </authorList>
    </citation>
    <scope>NUCLEOTIDE SEQUENCE</scope>
    <source>
        <strain evidence="2">CGMCC 1.15725</strain>
    </source>
</reference>
<dbReference type="Gene3D" id="2.60.40.4150">
    <property type="entry name" value="Type VI secretion system, lipoprotein SciN"/>
    <property type="match status" value="1"/>
</dbReference>
<dbReference type="PROSITE" id="PS51257">
    <property type="entry name" value="PROKAR_LIPOPROTEIN"/>
    <property type="match status" value="1"/>
</dbReference>